<reference evidence="2" key="5">
    <citation type="journal article" date="2021" name="G3 (Bethesda)">
        <title>Aegilops tauschii genome assembly Aet v5.0 features greater sequence contiguity and improved annotation.</title>
        <authorList>
            <person name="Wang L."/>
            <person name="Zhu T."/>
            <person name="Rodriguez J.C."/>
            <person name="Deal K.R."/>
            <person name="Dubcovsky J."/>
            <person name="McGuire P.E."/>
            <person name="Lux T."/>
            <person name="Spannagl M."/>
            <person name="Mayer K.F.X."/>
            <person name="Baldrich P."/>
            <person name="Meyers B.C."/>
            <person name="Huo N."/>
            <person name="Gu Y.Q."/>
            <person name="Zhou H."/>
            <person name="Devos K.M."/>
            <person name="Bennetzen J.L."/>
            <person name="Unver T."/>
            <person name="Budak H."/>
            <person name="Gulick P.J."/>
            <person name="Galiba G."/>
            <person name="Kalapos B."/>
            <person name="Nelson D.R."/>
            <person name="Li P."/>
            <person name="You F.M."/>
            <person name="Luo M.C."/>
            <person name="Dvorak J."/>
        </authorList>
    </citation>
    <scope>NUCLEOTIDE SEQUENCE [LARGE SCALE GENOMIC DNA]</scope>
    <source>
        <strain evidence="2">cv. AL8/78</strain>
    </source>
</reference>
<feature type="domain" description="3-beta hydroxysteroid dehydrogenase/isomerase" evidence="1">
    <location>
        <begin position="4"/>
        <end position="75"/>
    </location>
</feature>
<sequence>RWCVVTGGRGFAARHLVLMLLRSGEWRVRVADLAQVISLDLDEEQGILGAAIREGQAVYASADLRDKAQLAKGVCDPPLALQIVRLGSVLMVMCSLIPFPCGCGICRLVLISVRGCF</sequence>
<accession>A0A453HYN4</accession>
<reference evidence="2" key="4">
    <citation type="submission" date="2019-03" db="UniProtKB">
        <authorList>
            <consortium name="EnsemblPlants"/>
        </authorList>
    </citation>
    <scope>IDENTIFICATION</scope>
</reference>
<protein>
    <recommendedName>
        <fullName evidence="1">3-beta hydroxysteroid dehydrogenase/isomerase domain-containing protein</fullName>
    </recommendedName>
</protein>
<dbReference type="SUPFAM" id="SSF51735">
    <property type="entry name" value="NAD(P)-binding Rossmann-fold domains"/>
    <property type="match status" value="1"/>
</dbReference>
<evidence type="ECO:0000259" key="1">
    <source>
        <dbReference type="Pfam" id="PF01073"/>
    </source>
</evidence>
<dbReference type="InterPro" id="IPR002225">
    <property type="entry name" value="3Beta_OHSteriod_DH/Estase"/>
</dbReference>
<dbReference type="Pfam" id="PF01073">
    <property type="entry name" value="3Beta_HSD"/>
    <property type="match status" value="1"/>
</dbReference>
<reference evidence="3" key="2">
    <citation type="journal article" date="2017" name="Nat. Plants">
        <title>The Aegilops tauschii genome reveals multiple impacts of transposons.</title>
        <authorList>
            <person name="Zhao G."/>
            <person name="Zou C."/>
            <person name="Li K."/>
            <person name="Wang K."/>
            <person name="Li T."/>
            <person name="Gao L."/>
            <person name="Zhang X."/>
            <person name="Wang H."/>
            <person name="Yang Z."/>
            <person name="Liu X."/>
            <person name="Jiang W."/>
            <person name="Mao L."/>
            <person name="Kong X."/>
            <person name="Jiao Y."/>
            <person name="Jia J."/>
        </authorList>
    </citation>
    <scope>NUCLEOTIDE SEQUENCE [LARGE SCALE GENOMIC DNA]</scope>
    <source>
        <strain evidence="3">cv. AL8/78</strain>
    </source>
</reference>
<organism evidence="2 3">
    <name type="scientific">Aegilops tauschii subsp. strangulata</name>
    <name type="common">Goatgrass</name>
    <dbReference type="NCBI Taxonomy" id="200361"/>
    <lineage>
        <taxon>Eukaryota</taxon>
        <taxon>Viridiplantae</taxon>
        <taxon>Streptophyta</taxon>
        <taxon>Embryophyta</taxon>
        <taxon>Tracheophyta</taxon>
        <taxon>Spermatophyta</taxon>
        <taxon>Magnoliopsida</taxon>
        <taxon>Liliopsida</taxon>
        <taxon>Poales</taxon>
        <taxon>Poaceae</taxon>
        <taxon>BOP clade</taxon>
        <taxon>Pooideae</taxon>
        <taxon>Triticodae</taxon>
        <taxon>Triticeae</taxon>
        <taxon>Triticinae</taxon>
        <taxon>Aegilops</taxon>
    </lineage>
</organism>
<reference evidence="2" key="3">
    <citation type="journal article" date="2017" name="Nature">
        <title>Genome sequence of the progenitor of the wheat D genome Aegilops tauschii.</title>
        <authorList>
            <person name="Luo M.C."/>
            <person name="Gu Y.Q."/>
            <person name="Puiu D."/>
            <person name="Wang H."/>
            <person name="Twardziok S.O."/>
            <person name="Deal K.R."/>
            <person name="Huo N."/>
            <person name="Zhu T."/>
            <person name="Wang L."/>
            <person name="Wang Y."/>
            <person name="McGuire P.E."/>
            <person name="Liu S."/>
            <person name="Long H."/>
            <person name="Ramasamy R.K."/>
            <person name="Rodriguez J.C."/>
            <person name="Van S.L."/>
            <person name="Yuan L."/>
            <person name="Wang Z."/>
            <person name="Xia Z."/>
            <person name="Xiao L."/>
            <person name="Anderson O.D."/>
            <person name="Ouyang S."/>
            <person name="Liang Y."/>
            <person name="Zimin A.V."/>
            <person name="Pertea G."/>
            <person name="Qi P."/>
            <person name="Bennetzen J.L."/>
            <person name="Dai X."/>
            <person name="Dawson M.W."/>
            <person name="Muller H.G."/>
            <person name="Kugler K."/>
            <person name="Rivarola-Duarte L."/>
            <person name="Spannagl M."/>
            <person name="Mayer K.F.X."/>
            <person name="Lu F.H."/>
            <person name="Bevan M.W."/>
            <person name="Leroy P."/>
            <person name="Li P."/>
            <person name="You F.M."/>
            <person name="Sun Q."/>
            <person name="Liu Z."/>
            <person name="Lyons E."/>
            <person name="Wicker T."/>
            <person name="Salzberg S.L."/>
            <person name="Devos K.M."/>
            <person name="Dvorak J."/>
        </authorList>
    </citation>
    <scope>NUCLEOTIDE SEQUENCE [LARGE SCALE GENOMIC DNA]</scope>
    <source>
        <strain evidence="2">cv. AL8/78</strain>
    </source>
</reference>
<dbReference type="Gramene" id="AET4Gv20362700.6">
    <property type="protein sequence ID" value="AET4Gv20362700.6"/>
    <property type="gene ID" value="AET4Gv20362700"/>
</dbReference>
<evidence type="ECO:0000313" key="3">
    <source>
        <dbReference type="Proteomes" id="UP000015105"/>
    </source>
</evidence>
<dbReference type="InterPro" id="IPR036291">
    <property type="entry name" value="NAD(P)-bd_dom_sf"/>
</dbReference>
<reference evidence="3" key="1">
    <citation type="journal article" date="2014" name="Science">
        <title>Ancient hybridizations among the ancestral genomes of bread wheat.</title>
        <authorList>
            <consortium name="International Wheat Genome Sequencing Consortium,"/>
            <person name="Marcussen T."/>
            <person name="Sandve S.R."/>
            <person name="Heier L."/>
            <person name="Spannagl M."/>
            <person name="Pfeifer M."/>
            <person name="Jakobsen K.S."/>
            <person name="Wulff B.B."/>
            <person name="Steuernagel B."/>
            <person name="Mayer K.F."/>
            <person name="Olsen O.A."/>
        </authorList>
    </citation>
    <scope>NUCLEOTIDE SEQUENCE [LARGE SCALE GENOMIC DNA]</scope>
    <source>
        <strain evidence="3">cv. AL8/78</strain>
    </source>
</reference>
<dbReference type="Gene3D" id="3.40.50.720">
    <property type="entry name" value="NAD(P)-binding Rossmann-like Domain"/>
    <property type="match status" value="1"/>
</dbReference>
<keyword evidence="3" id="KW-1185">Reference proteome</keyword>
<evidence type="ECO:0000313" key="2">
    <source>
        <dbReference type="EnsemblPlants" id="AET4Gv20362700.6"/>
    </source>
</evidence>
<name>A0A453HYN4_AEGTS</name>
<proteinExistence type="predicted"/>
<dbReference type="AlphaFoldDB" id="A0A453HYN4"/>
<dbReference type="GO" id="GO:0016616">
    <property type="term" value="F:oxidoreductase activity, acting on the CH-OH group of donors, NAD or NADP as acceptor"/>
    <property type="evidence" value="ECO:0007669"/>
    <property type="project" value="InterPro"/>
</dbReference>
<dbReference type="GO" id="GO:0006694">
    <property type="term" value="P:steroid biosynthetic process"/>
    <property type="evidence" value="ECO:0007669"/>
    <property type="project" value="InterPro"/>
</dbReference>
<dbReference type="EnsemblPlants" id="AET4Gv20362700.6">
    <property type="protein sequence ID" value="AET4Gv20362700.6"/>
    <property type="gene ID" value="AET4Gv20362700"/>
</dbReference>
<dbReference type="Proteomes" id="UP000015105">
    <property type="component" value="Chromosome 4D"/>
</dbReference>